<dbReference type="Pfam" id="PF00015">
    <property type="entry name" value="MCPsignal"/>
    <property type="match status" value="1"/>
</dbReference>
<feature type="transmembrane region" description="Helical" evidence="4">
    <location>
        <begin position="301"/>
        <end position="323"/>
    </location>
</feature>
<dbReference type="AlphaFoldDB" id="A0A7C4KHE6"/>
<comment type="similarity">
    <text evidence="2">Belongs to the methyl-accepting chemotaxis (MCP) protein family.</text>
</comment>
<keyword evidence="4" id="KW-1133">Transmembrane helix</keyword>
<dbReference type="PANTHER" id="PTHR32089">
    <property type="entry name" value="METHYL-ACCEPTING CHEMOTAXIS PROTEIN MCPB"/>
    <property type="match status" value="1"/>
</dbReference>
<dbReference type="CDD" id="cd06225">
    <property type="entry name" value="HAMP"/>
    <property type="match status" value="2"/>
</dbReference>
<dbReference type="CDD" id="cd11386">
    <property type="entry name" value="MCP_signal"/>
    <property type="match status" value="1"/>
</dbReference>
<dbReference type="SUPFAM" id="SSF58104">
    <property type="entry name" value="Methyl-accepting chemotaxis protein (MCP) signaling domain"/>
    <property type="match status" value="3"/>
</dbReference>
<proteinExistence type="inferred from homology"/>
<name>A0A7C4KHE6_9CHLR</name>
<comment type="caution">
    <text evidence="7">The sequence shown here is derived from an EMBL/GenBank/DDBJ whole genome shotgun (WGS) entry which is preliminary data.</text>
</comment>
<reference evidence="7" key="1">
    <citation type="journal article" date="2020" name="mSystems">
        <title>Genome- and Community-Level Interaction Insights into Carbon Utilization and Element Cycling Functions of Hydrothermarchaeota in Hydrothermal Sediment.</title>
        <authorList>
            <person name="Zhou Z."/>
            <person name="Liu Y."/>
            <person name="Xu W."/>
            <person name="Pan J."/>
            <person name="Luo Z.H."/>
            <person name="Li M."/>
        </authorList>
    </citation>
    <scope>NUCLEOTIDE SEQUENCE [LARGE SCALE GENOMIC DNA]</scope>
    <source>
        <strain evidence="7">SpSt-573</strain>
    </source>
</reference>
<evidence type="ECO:0000256" key="4">
    <source>
        <dbReference type="SAM" id="Phobius"/>
    </source>
</evidence>
<dbReference type="PANTHER" id="PTHR32089:SF112">
    <property type="entry name" value="LYSOZYME-LIKE PROTEIN-RELATED"/>
    <property type="match status" value="1"/>
</dbReference>
<organism evidence="7">
    <name type="scientific">Anaerolinea thermolimosa</name>
    <dbReference type="NCBI Taxonomy" id="229919"/>
    <lineage>
        <taxon>Bacteria</taxon>
        <taxon>Bacillati</taxon>
        <taxon>Chloroflexota</taxon>
        <taxon>Anaerolineae</taxon>
        <taxon>Anaerolineales</taxon>
        <taxon>Anaerolineaceae</taxon>
        <taxon>Anaerolinea</taxon>
    </lineage>
</organism>
<evidence type="ECO:0000256" key="1">
    <source>
        <dbReference type="ARBA" id="ARBA00023224"/>
    </source>
</evidence>
<evidence type="ECO:0000256" key="2">
    <source>
        <dbReference type="ARBA" id="ARBA00029447"/>
    </source>
</evidence>
<evidence type="ECO:0000256" key="3">
    <source>
        <dbReference type="PROSITE-ProRule" id="PRU00284"/>
    </source>
</evidence>
<keyword evidence="4" id="KW-0812">Transmembrane</keyword>
<dbReference type="PROSITE" id="PS50885">
    <property type="entry name" value="HAMP"/>
    <property type="match status" value="1"/>
</dbReference>
<dbReference type="GO" id="GO:0007165">
    <property type="term" value="P:signal transduction"/>
    <property type="evidence" value="ECO:0007669"/>
    <property type="project" value="UniProtKB-KW"/>
</dbReference>
<keyword evidence="4" id="KW-0472">Membrane</keyword>
<accession>A0A7C4KHE6</accession>
<dbReference type="Gene3D" id="6.10.340.10">
    <property type="match status" value="1"/>
</dbReference>
<keyword evidence="1 3" id="KW-0807">Transducer</keyword>
<protein>
    <submittedName>
        <fullName evidence="7">Methyl-accepting chemotaxis protein</fullName>
    </submittedName>
</protein>
<feature type="domain" description="HAMP" evidence="6">
    <location>
        <begin position="374"/>
        <end position="424"/>
    </location>
</feature>
<dbReference type="InterPro" id="IPR004089">
    <property type="entry name" value="MCPsignal_dom"/>
</dbReference>
<feature type="domain" description="Methyl-accepting transducer" evidence="5">
    <location>
        <begin position="471"/>
        <end position="721"/>
    </location>
</feature>
<gene>
    <name evidence="7" type="ORF">ENT37_08595</name>
</gene>
<dbReference type="SMART" id="SM00283">
    <property type="entry name" value="MA"/>
    <property type="match status" value="1"/>
</dbReference>
<sequence length="786" mass="85102">MKFKTRLILFVIILLTVTVGLTATWLTVNSQNAFYDQMKENGRVIASNLASASRYAASIPTKVDRLVGQQMVAQAQITAQLIKLAQELHYTPDQTNEILREITTRSDLEEFWITDEQGVVVFSNFDVPFKFSADPKEQPQAYVFYQLLKQDNGVVIQDAMLRELDGKPYKYVGVSGVDQPRIVQVGYEAACFEELDRDRNLKQLMDEMVKNEHEVMAIVVKSSKAEIPIFASGGEIQLEDATDQTWQSEVEIALQTGKEQFYKGNGFLRVTVPTRLTGDNVDGAISVYLSTARMEGAAKQMIGSAVVVSGVVLVIGAVLAFLISQSMTKPLQWVTRAAEDLARGDPQLSSVDSRVLAEIIKRSDELGLVGRAFQELVEYFNEVVTAAGRIASGDLRVAFSVRGEKDKLGMAFQQMITHLRAAVESVAVNSRRVNEASNHLAVAADQAREATNQIAVVISQVARGTAEQTESVTRTAFSVDQMAKAIDGIARGAQEQNMAVNRVSEIGSLINQTIERVSGNAEAVARNSAEASLSAREGATTVNLTIEGMRAIQSKVGQSADKVKEMGKRSEQIGVIVETIADIASQTNLLALNAAIEAARAGEQGKGFAVVADEVRKLAERSATATREIGELVRGIQVAASEAVNSMDEGAREVESGVDRANEAGQALENILNKSEEVYHQATLASNAVEEMKQAIRDLVSATETVAAVVEENTAATEEVSAGTGEITRSMESVASISEENSAAVQEVSASTEEMNAQIEEVTNSARSLSQMADELQNVVARFMIE</sequence>
<dbReference type="GO" id="GO:0016020">
    <property type="term" value="C:membrane"/>
    <property type="evidence" value="ECO:0007669"/>
    <property type="project" value="InterPro"/>
</dbReference>
<dbReference type="Pfam" id="PF00672">
    <property type="entry name" value="HAMP"/>
    <property type="match status" value="2"/>
</dbReference>
<dbReference type="Gene3D" id="1.10.287.950">
    <property type="entry name" value="Methyl-accepting chemotaxis protein"/>
    <property type="match status" value="1"/>
</dbReference>
<dbReference type="InterPro" id="IPR003660">
    <property type="entry name" value="HAMP_dom"/>
</dbReference>
<dbReference type="PROSITE" id="PS50111">
    <property type="entry name" value="CHEMOTAXIS_TRANSDUC_2"/>
    <property type="match status" value="1"/>
</dbReference>
<evidence type="ECO:0000313" key="7">
    <source>
        <dbReference type="EMBL" id="HGS21915.1"/>
    </source>
</evidence>
<evidence type="ECO:0000259" key="5">
    <source>
        <dbReference type="PROSITE" id="PS50111"/>
    </source>
</evidence>
<evidence type="ECO:0000259" key="6">
    <source>
        <dbReference type="PROSITE" id="PS50885"/>
    </source>
</evidence>
<dbReference type="EMBL" id="DSYK01000426">
    <property type="protein sequence ID" value="HGS21915.1"/>
    <property type="molecule type" value="Genomic_DNA"/>
</dbReference>